<feature type="compositionally biased region" description="Basic and acidic residues" evidence="2">
    <location>
        <begin position="130"/>
        <end position="139"/>
    </location>
</feature>
<dbReference type="SUPFAM" id="SSF47473">
    <property type="entry name" value="EF-hand"/>
    <property type="match status" value="1"/>
</dbReference>
<dbReference type="PROSITE" id="PS50222">
    <property type="entry name" value="EF_HAND_2"/>
    <property type="match status" value="1"/>
</dbReference>
<dbReference type="InterPro" id="IPR011992">
    <property type="entry name" value="EF-hand-dom_pair"/>
</dbReference>
<dbReference type="GO" id="GO:0005509">
    <property type="term" value="F:calcium ion binding"/>
    <property type="evidence" value="ECO:0007669"/>
    <property type="project" value="InterPro"/>
</dbReference>
<organism evidence="4">
    <name type="scientific">Alexandrium monilatum</name>
    <dbReference type="NCBI Taxonomy" id="311494"/>
    <lineage>
        <taxon>Eukaryota</taxon>
        <taxon>Sar</taxon>
        <taxon>Alveolata</taxon>
        <taxon>Dinophyceae</taxon>
        <taxon>Gonyaulacales</taxon>
        <taxon>Pyrocystaceae</taxon>
        <taxon>Alexandrium</taxon>
    </lineage>
</organism>
<gene>
    <name evidence="4" type="ORF">AMON00008_LOCUS28744</name>
</gene>
<evidence type="ECO:0000256" key="2">
    <source>
        <dbReference type="SAM" id="MobiDB-lite"/>
    </source>
</evidence>
<evidence type="ECO:0000313" key="4">
    <source>
        <dbReference type="EMBL" id="CAE4600397.1"/>
    </source>
</evidence>
<feature type="region of interest" description="Disordered" evidence="2">
    <location>
        <begin position="130"/>
        <end position="155"/>
    </location>
</feature>
<evidence type="ECO:0000259" key="3">
    <source>
        <dbReference type="PROSITE" id="PS50222"/>
    </source>
</evidence>
<proteinExistence type="predicted"/>
<dbReference type="InterPro" id="IPR018247">
    <property type="entry name" value="EF_Hand_1_Ca_BS"/>
</dbReference>
<feature type="domain" description="EF-hand" evidence="3">
    <location>
        <begin position="68"/>
        <end position="103"/>
    </location>
</feature>
<name>A0A7S4VIN8_9DINO</name>
<reference evidence="4" key="1">
    <citation type="submission" date="2021-01" db="EMBL/GenBank/DDBJ databases">
        <authorList>
            <person name="Corre E."/>
            <person name="Pelletier E."/>
            <person name="Niang G."/>
            <person name="Scheremetjew M."/>
            <person name="Finn R."/>
            <person name="Kale V."/>
            <person name="Holt S."/>
            <person name="Cochrane G."/>
            <person name="Meng A."/>
            <person name="Brown T."/>
            <person name="Cohen L."/>
        </authorList>
    </citation>
    <scope>NUCLEOTIDE SEQUENCE</scope>
    <source>
        <strain evidence="4">CCMP3105</strain>
    </source>
</reference>
<dbReference type="Pfam" id="PF13499">
    <property type="entry name" value="EF-hand_7"/>
    <property type="match status" value="1"/>
</dbReference>
<accession>A0A7S4VIN8</accession>
<sequence>MAQAVRQQHLPALPRFAGSMGAKLGAPKRKTLSSQTKKALSEFFQQMDSDGDAVIDKAEAVKFWSKKFAKVNAESFFNDVDDNKDDKITLEEFIDYWQQVAAQGYDEAEIVEEIENMAKGQAWKKWVKGAPRESYRRPSQEIPAGVRLSRRDSKS</sequence>
<keyword evidence="1" id="KW-0106">Calcium</keyword>
<dbReference type="Gene3D" id="1.10.238.10">
    <property type="entry name" value="EF-hand"/>
    <property type="match status" value="1"/>
</dbReference>
<evidence type="ECO:0000256" key="1">
    <source>
        <dbReference type="ARBA" id="ARBA00022837"/>
    </source>
</evidence>
<dbReference type="PROSITE" id="PS00018">
    <property type="entry name" value="EF_HAND_1"/>
    <property type="match status" value="1"/>
</dbReference>
<dbReference type="AlphaFoldDB" id="A0A7S4VIN8"/>
<protein>
    <recommendedName>
        <fullName evidence="3">EF-hand domain-containing protein</fullName>
    </recommendedName>
</protein>
<dbReference type="EMBL" id="HBNR01041400">
    <property type="protein sequence ID" value="CAE4600397.1"/>
    <property type="molecule type" value="Transcribed_RNA"/>
</dbReference>
<dbReference type="InterPro" id="IPR002048">
    <property type="entry name" value="EF_hand_dom"/>
</dbReference>
<dbReference type="SMART" id="SM00054">
    <property type="entry name" value="EFh"/>
    <property type="match status" value="2"/>
</dbReference>